<proteinExistence type="predicted"/>
<keyword evidence="2" id="KW-1185">Reference proteome</keyword>
<sequence>MITPMKGLSKRGSYNPNTDSMEFKYFNGQKEISEATYKSLSSGSKPKPTVKPSKAVTTYKVKPKPTLEQQRDTALKEAIRKMTGGL</sequence>
<organism evidence="1 2">
    <name type="scientific">Leclercia adecarboxylata</name>
    <dbReference type="NCBI Taxonomy" id="83655"/>
    <lineage>
        <taxon>Bacteria</taxon>
        <taxon>Pseudomonadati</taxon>
        <taxon>Pseudomonadota</taxon>
        <taxon>Gammaproteobacteria</taxon>
        <taxon>Enterobacterales</taxon>
        <taxon>Enterobacteriaceae</taxon>
        <taxon>Leclercia</taxon>
    </lineage>
</organism>
<evidence type="ECO:0000313" key="1">
    <source>
        <dbReference type="EMBL" id="MEC3934901.1"/>
    </source>
</evidence>
<gene>
    <name evidence="1" type="ORF">VOF76_01820</name>
</gene>
<reference evidence="1 2" key="1">
    <citation type="submission" date="2024-01" db="EMBL/GenBank/DDBJ databases">
        <title>Comparative Genomics of Leclercia adecarboxylata Strains Isolated from Several Sources.</title>
        <authorList>
            <person name="Yescas-Zazueta V."/>
            <person name="Balbuena-Alonso M.G."/>
            <person name="Valencia D."/>
            <person name="Mendez-Pfeiffer P.A."/>
            <person name="Ballesteros-Monrreal M.G."/>
            <person name="Rocha-Gracia R.D.C."/>
            <person name="Barrios-Villa E."/>
        </authorList>
    </citation>
    <scope>NUCLEOTIDE SEQUENCE [LARGE SCALE GENOMIC DNA]</scope>
    <source>
        <strain evidence="1 2">33MEM</strain>
    </source>
</reference>
<dbReference type="RefSeq" id="WP_326287261.1">
    <property type="nucleotide sequence ID" value="NZ_JAYMCU010000002.1"/>
</dbReference>
<name>A0ABU6I0N9_9ENTR</name>
<protein>
    <submittedName>
        <fullName evidence="1">Uncharacterized protein</fullName>
    </submittedName>
</protein>
<evidence type="ECO:0000313" key="2">
    <source>
        <dbReference type="Proteomes" id="UP001357437"/>
    </source>
</evidence>
<dbReference type="EMBL" id="JAYMCU010000002">
    <property type="protein sequence ID" value="MEC3934901.1"/>
    <property type="molecule type" value="Genomic_DNA"/>
</dbReference>
<comment type="caution">
    <text evidence="1">The sequence shown here is derived from an EMBL/GenBank/DDBJ whole genome shotgun (WGS) entry which is preliminary data.</text>
</comment>
<accession>A0ABU6I0N9</accession>
<dbReference type="Proteomes" id="UP001357437">
    <property type="component" value="Unassembled WGS sequence"/>
</dbReference>